<evidence type="ECO:0000313" key="1">
    <source>
        <dbReference type="EMBL" id="KLT71833.1"/>
    </source>
</evidence>
<proteinExistence type="predicted"/>
<accession>A0A0J1C0N5</accession>
<dbReference type="EMBL" id="JTDO01000232">
    <property type="protein sequence ID" value="KLT71833.1"/>
    <property type="molecule type" value="Genomic_DNA"/>
</dbReference>
<name>A0A0J1C0N5_9NEIS</name>
<reference evidence="1 2" key="1">
    <citation type="submission" date="2014-11" db="EMBL/GenBank/DDBJ databases">
        <title>Genome of a novel goose pathogen.</title>
        <authorList>
            <person name="Hansen C.M."/>
            <person name="Hueffer K."/>
            <person name="Choi S.C."/>
        </authorList>
    </citation>
    <scope>NUCLEOTIDE SEQUENCE [LARGE SCALE GENOMIC DNA]</scope>
    <source>
        <strain evidence="1 2">KH1503</strain>
    </source>
</reference>
<evidence type="ECO:0000313" key="2">
    <source>
        <dbReference type="Proteomes" id="UP000036027"/>
    </source>
</evidence>
<gene>
    <name evidence="1" type="ORF">PL75_11525</name>
</gene>
<organism evidence="1 2">
    <name type="scientific">Neisseria arctica</name>
    <dbReference type="NCBI Taxonomy" id="1470200"/>
    <lineage>
        <taxon>Bacteria</taxon>
        <taxon>Pseudomonadati</taxon>
        <taxon>Pseudomonadota</taxon>
        <taxon>Betaproteobacteria</taxon>
        <taxon>Neisseriales</taxon>
        <taxon>Neisseriaceae</taxon>
        <taxon>Neisseria</taxon>
    </lineage>
</organism>
<protein>
    <submittedName>
        <fullName evidence="1">Uncharacterized protein</fullName>
    </submittedName>
</protein>
<dbReference type="Proteomes" id="UP000036027">
    <property type="component" value="Unassembled WGS sequence"/>
</dbReference>
<dbReference type="AlphaFoldDB" id="A0A0J1C0N5"/>
<dbReference type="STRING" id="1470200.PL75_11525"/>
<comment type="caution">
    <text evidence="1">The sequence shown here is derived from an EMBL/GenBank/DDBJ whole genome shotgun (WGS) entry which is preliminary data.</text>
</comment>
<keyword evidence="2" id="KW-1185">Reference proteome</keyword>
<sequence>LHAAVGSWVSVMLLLFCLSGLAWAGIWGGKMIPAWSQFPAGKWGVEPVPLSSLSHGDLNGGSTKEIPWVLDLTPLRA</sequence>
<feature type="non-terminal residue" evidence="1">
    <location>
        <position position="77"/>
    </location>
</feature>
<feature type="non-terminal residue" evidence="1">
    <location>
        <position position="1"/>
    </location>
</feature>